<proteinExistence type="predicted"/>
<evidence type="ECO:0000313" key="2">
    <source>
        <dbReference type="Proteomes" id="UP000485484"/>
    </source>
</evidence>
<dbReference type="InterPro" id="IPR032466">
    <property type="entry name" value="Metal_Hydrolase"/>
</dbReference>
<gene>
    <name evidence="1" type="ORF">BWY73_00640</name>
</gene>
<dbReference type="SUPFAM" id="SSF51556">
    <property type="entry name" value="Metallo-dependent hydrolases"/>
    <property type="match status" value="1"/>
</dbReference>
<sequence length="631" mass="71108">MKKNDWLDRDGFLALETDAGKLTPDELVLYRRYRERVEGEINRLNSGLGATGRVPEEPTDPEYVNPSVPRAFYYLDFPSPQTLIRGDDYYRMQNLAIGMPRDGLESDPERLRQNAGRQLAPLCFRLESGWRLLGRMGTARKHLLVKKSPARLRLALPYPYESMLLFPGGRLAEGFWQGSLSLRLQPGKLKGEIRARSLRPGEGGLPVTFFLFDYDEFDDSFLWYRQGEEQVQRWVDLGLEAGLKPPPAGQVHDCPVGALKGNQAFFLSRQGVGIRFTLVSAREEGLERFFAESLAQFSRVNLAGINLEVAPGSLGLDVHYHSYPAKASLDFEWELECFDFSREKCRPVFDYPPLAPDRIRFVNSHAHIDYRRKLPDTVRTLRKNGISACLSGIPLVTDSPGGLKIFGNWPVYAAMRTYPDVFRGFGHVQLNPEGYTNFPASPPDGPESVERLYRLGFSGLCVFEAGHPQVEVNAPDFHPIYRRAARLGLPMLFHNDPNPMLRSENPSASGQSIGHAARVARSFPELQILLTYVTIPTAGEHLRWVSLEHLVPLLEVFPNLLIQALQVNTAEMIAAVKDRGVIRKIVLGTDAPIRVNLAFIADFRRHLLKAGVSNSDIRWCCAEYLRRPAGR</sequence>
<organism evidence="1 2">
    <name type="scientific">candidate division TA06 bacterium ADurb.Bin417</name>
    <dbReference type="NCBI Taxonomy" id="1852828"/>
    <lineage>
        <taxon>Bacteria</taxon>
        <taxon>Bacteria division TA06</taxon>
    </lineage>
</organism>
<accession>A0A1V5MHQ0</accession>
<dbReference type="Proteomes" id="UP000485484">
    <property type="component" value="Unassembled WGS sequence"/>
</dbReference>
<dbReference type="GO" id="GO:0016787">
    <property type="term" value="F:hydrolase activity"/>
    <property type="evidence" value="ECO:0007669"/>
    <property type="project" value="UniProtKB-KW"/>
</dbReference>
<dbReference type="Gene3D" id="3.20.20.140">
    <property type="entry name" value="Metal-dependent hydrolases"/>
    <property type="match status" value="1"/>
</dbReference>
<dbReference type="AlphaFoldDB" id="A0A1V5MHQ0"/>
<dbReference type="EMBL" id="MWAK01000070">
    <property type="protein sequence ID" value="OPZ92768.1"/>
    <property type="molecule type" value="Genomic_DNA"/>
</dbReference>
<evidence type="ECO:0000313" key="1">
    <source>
        <dbReference type="EMBL" id="OPZ92768.1"/>
    </source>
</evidence>
<keyword evidence="1" id="KW-0378">Hydrolase</keyword>
<name>A0A1V5MHQ0_UNCT6</name>
<reference evidence="1 2" key="1">
    <citation type="submission" date="2017-02" db="EMBL/GenBank/DDBJ databases">
        <title>Delving into the versatile metabolic prowess of the omnipresent phylum Bacteroidetes.</title>
        <authorList>
            <person name="Nobu M.K."/>
            <person name="Mei R."/>
            <person name="Narihiro T."/>
            <person name="Kuroda K."/>
            <person name="Liu W.-T."/>
        </authorList>
    </citation>
    <scope>NUCLEOTIDE SEQUENCE [LARGE SCALE GENOMIC DNA]</scope>
    <source>
        <strain evidence="1">ADurb.Bin417</strain>
    </source>
</reference>
<protein>
    <submittedName>
        <fullName evidence="1">Amidohydrolase</fullName>
    </submittedName>
</protein>
<comment type="caution">
    <text evidence="1">The sequence shown here is derived from an EMBL/GenBank/DDBJ whole genome shotgun (WGS) entry which is preliminary data.</text>
</comment>